<reference evidence="2 3" key="1">
    <citation type="journal article" date="2012" name="Science">
        <title>The Paleozoic origin of enzymatic lignin decomposition reconstructed from 31 fungal genomes.</title>
        <authorList>
            <person name="Floudas D."/>
            <person name="Binder M."/>
            <person name="Riley R."/>
            <person name="Barry K."/>
            <person name="Blanchette R.A."/>
            <person name="Henrissat B."/>
            <person name="Martinez A.T."/>
            <person name="Otillar R."/>
            <person name="Spatafora J.W."/>
            <person name="Yadav J.S."/>
            <person name="Aerts A."/>
            <person name="Benoit I."/>
            <person name="Boyd A."/>
            <person name="Carlson A."/>
            <person name="Copeland A."/>
            <person name="Coutinho P.M."/>
            <person name="de Vries R.P."/>
            <person name="Ferreira P."/>
            <person name="Findley K."/>
            <person name="Foster B."/>
            <person name="Gaskell J."/>
            <person name="Glotzer D."/>
            <person name="Gorecki P."/>
            <person name="Heitman J."/>
            <person name="Hesse C."/>
            <person name="Hori C."/>
            <person name="Igarashi K."/>
            <person name="Jurgens J.A."/>
            <person name="Kallen N."/>
            <person name="Kersten P."/>
            <person name="Kohler A."/>
            <person name="Kuees U."/>
            <person name="Kumar T.K.A."/>
            <person name="Kuo A."/>
            <person name="LaButti K."/>
            <person name="Larrondo L.F."/>
            <person name="Lindquist E."/>
            <person name="Ling A."/>
            <person name="Lombard V."/>
            <person name="Lucas S."/>
            <person name="Lundell T."/>
            <person name="Martin R."/>
            <person name="McLaughlin D.J."/>
            <person name="Morgenstern I."/>
            <person name="Morin E."/>
            <person name="Murat C."/>
            <person name="Nagy L.G."/>
            <person name="Nolan M."/>
            <person name="Ohm R.A."/>
            <person name="Patyshakuliyeva A."/>
            <person name="Rokas A."/>
            <person name="Ruiz-Duenas F.J."/>
            <person name="Sabat G."/>
            <person name="Salamov A."/>
            <person name="Samejima M."/>
            <person name="Schmutz J."/>
            <person name="Slot J.C."/>
            <person name="St John F."/>
            <person name="Stenlid J."/>
            <person name="Sun H."/>
            <person name="Sun S."/>
            <person name="Syed K."/>
            <person name="Tsang A."/>
            <person name="Wiebenga A."/>
            <person name="Young D."/>
            <person name="Pisabarro A."/>
            <person name="Eastwood D.C."/>
            <person name="Martin F."/>
            <person name="Cullen D."/>
            <person name="Grigoriev I.V."/>
            <person name="Hibbett D.S."/>
        </authorList>
    </citation>
    <scope>NUCLEOTIDE SEQUENCE [LARGE SCALE GENOMIC DNA]</scope>
    <source>
        <strain evidence="2 3">MD-104</strain>
    </source>
</reference>
<organism evidence="2 3">
    <name type="scientific">Wolfiporia cocos (strain MD-104)</name>
    <name type="common">Brown rot fungus</name>
    <dbReference type="NCBI Taxonomy" id="742152"/>
    <lineage>
        <taxon>Eukaryota</taxon>
        <taxon>Fungi</taxon>
        <taxon>Dikarya</taxon>
        <taxon>Basidiomycota</taxon>
        <taxon>Agaricomycotina</taxon>
        <taxon>Agaricomycetes</taxon>
        <taxon>Polyporales</taxon>
        <taxon>Phaeolaceae</taxon>
        <taxon>Wolfiporia</taxon>
    </lineage>
</organism>
<evidence type="ECO:0000313" key="2">
    <source>
        <dbReference type="EMBL" id="PCH40040.1"/>
    </source>
</evidence>
<feature type="non-terminal residue" evidence="2">
    <location>
        <position position="1"/>
    </location>
</feature>
<dbReference type="AlphaFoldDB" id="A0A2H3JCR7"/>
<feature type="region of interest" description="Disordered" evidence="1">
    <location>
        <begin position="53"/>
        <end position="78"/>
    </location>
</feature>
<gene>
    <name evidence="2" type="ORF">WOLCODRAFT_23798</name>
</gene>
<evidence type="ECO:0000256" key="1">
    <source>
        <dbReference type="SAM" id="MobiDB-lite"/>
    </source>
</evidence>
<dbReference type="EMBL" id="KB468053">
    <property type="protein sequence ID" value="PCH40040.1"/>
    <property type="molecule type" value="Genomic_DNA"/>
</dbReference>
<evidence type="ECO:0000313" key="3">
    <source>
        <dbReference type="Proteomes" id="UP000218811"/>
    </source>
</evidence>
<accession>A0A2H3JCR7</accession>
<proteinExistence type="predicted"/>
<protein>
    <submittedName>
        <fullName evidence="2">Uncharacterized protein</fullName>
    </submittedName>
</protein>
<keyword evidence="3" id="KW-1185">Reference proteome</keyword>
<dbReference type="Proteomes" id="UP000218811">
    <property type="component" value="Unassembled WGS sequence"/>
</dbReference>
<feature type="compositionally biased region" description="Polar residues" evidence="1">
    <location>
        <begin position="53"/>
        <end position="69"/>
    </location>
</feature>
<name>A0A2H3JCR7_WOLCO</name>
<sequence length="97" mass="10969">FHWPTTDFALDLGGGNSDPMTKVQVYSFATNYAIQQWKLLRHETLPEPLRLTQSYQDTSPEHAVSTSMLVTEDRDSRTTVTMTITKTPRFSTGSDSK</sequence>